<feature type="domain" description="UBA" evidence="2">
    <location>
        <begin position="151"/>
        <end position="190"/>
    </location>
</feature>
<feature type="compositionally biased region" description="Basic and acidic residues" evidence="1">
    <location>
        <begin position="212"/>
        <end position="236"/>
    </location>
</feature>
<evidence type="ECO:0000313" key="3">
    <source>
        <dbReference type="EMBL" id="OHT17667.1"/>
    </source>
</evidence>
<gene>
    <name evidence="3" type="ORF">TRFO_00964</name>
</gene>
<dbReference type="VEuPathDB" id="TrichDB:TRFO_00964"/>
<dbReference type="PROSITE" id="PS50030">
    <property type="entry name" value="UBA"/>
    <property type="match status" value="1"/>
</dbReference>
<proteinExistence type="predicted"/>
<dbReference type="EMBL" id="MLAK01000001">
    <property type="protein sequence ID" value="OHT17667.1"/>
    <property type="molecule type" value="Genomic_DNA"/>
</dbReference>
<dbReference type="GeneID" id="94824526"/>
<feature type="region of interest" description="Disordered" evidence="1">
    <location>
        <begin position="190"/>
        <end position="260"/>
    </location>
</feature>
<evidence type="ECO:0000256" key="1">
    <source>
        <dbReference type="SAM" id="MobiDB-lite"/>
    </source>
</evidence>
<organism evidence="3 4">
    <name type="scientific">Tritrichomonas foetus</name>
    <dbReference type="NCBI Taxonomy" id="1144522"/>
    <lineage>
        <taxon>Eukaryota</taxon>
        <taxon>Metamonada</taxon>
        <taxon>Parabasalia</taxon>
        <taxon>Tritrichomonadida</taxon>
        <taxon>Tritrichomonadidae</taxon>
        <taxon>Tritrichomonas</taxon>
    </lineage>
</organism>
<sequence>MPNKKFNLLNVCHFFFKVKIVLNSKKMLETSHIILKGINGQKFEDDFDPEDSITDLINYLSTKLNLSKDIIRIIDSNSDTQTYCRSKLKLGYLNQQTIIYEVRPIHPPSPPFFKTPKTFHDRSKVIRRSPSDECRKIYREYANILKSQPAKFDDMVNQFIGMGYYADEAAEALRATKYDVEKTADLLLNYYKDSPQPKPRNSPNSSSNRNNDANRRQVGIDRRPNNGINRRLERRPYKGHSISPKGGNHPPPTHSSPRRNNQIRANNVNRINNDDDDDPMLLEAIRRSREEIRYSSSRQRDMNYLDYDNHDQDIFLDAMNATNRGSYQINNTNNNKNRNSNQIYTKRKFSSYDVNRVNSSNSFVYTNYYDHDNLTRDGDVRLNENKINLDDFSHESKSLSEDLALLASLKISIENQYFQQAHKRMLSDHSDDLALYLIENNLNDQIEVIVQLYIISMNDVEQTKKLMSESF</sequence>
<dbReference type="RefSeq" id="XP_068370803.1">
    <property type="nucleotide sequence ID" value="XM_068489822.1"/>
</dbReference>
<accession>A0A1J4L2I9</accession>
<comment type="caution">
    <text evidence="3">The sequence shown here is derived from an EMBL/GenBank/DDBJ whole genome shotgun (WGS) entry which is preliminary data.</text>
</comment>
<dbReference type="InterPro" id="IPR015940">
    <property type="entry name" value="UBA"/>
</dbReference>
<name>A0A1J4L2I9_9EUKA</name>
<dbReference type="SMART" id="SM00165">
    <property type="entry name" value="UBA"/>
    <property type="match status" value="1"/>
</dbReference>
<protein>
    <recommendedName>
        <fullName evidence="2">UBA domain-containing protein</fullName>
    </recommendedName>
</protein>
<dbReference type="AlphaFoldDB" id="A0A1J4L2I9"/>
<dbReference type="Proteomes" id="UP000179807">
    <property type="component" value="Unassembled WGS sequence"/>
</dbReference>
<keyword evidence="4" id="KW-1185">Reference proteome</keyword>
<reference evidence="3" key="1">
    <citation type="submission" date="2016-10" db="EMBL/GenBank/DDBJ databases">
        <authorList>
            <person name="Benchimol M."/>
            <person name="Almeida L.G."/>
            <person name="Vasconcelos A.T."/>
            <person name="Perreira-Neves A."/>
            <person name="Rosa I.A."/>
            <person name="Tasca T."/>
            <person name="Bogo M.R."/>
            <person name="de Souza W."/>
        </authorList>
    </citation>
    <scope>NUCLEOTIDE SEQUENCE [LARGE SCALE GENOMIC DNA]</scope>
    <source>
        <strain evidence="3">K</strain>
    </source>
</reference>
<dbReference type="SUPFAM" id="SSF46934">
    <property type="entry name" value="UBA-like"/>
    <property type="match status" value="1"/>
</dbReference>
<evidence type="ECO:0000259" key="2">
    <source>
        <dbReference type="PROSITE" id="PS50030"/>
    </source>
</evidence>
<dbReference type="InterPro" id="IPR009060">
    <property type="entry name" value="UBA-like_sf"/>
</dbReference>
<feature type="compositionally biased region" description="Low complexity" evidence="1">
    <location>
        <begin position="199"/>
        <end position="211"/>
    </location>
</feature>
<evidence type="ECO:0000313" key="4">
    <source>
        <dbReference type="Proteomes" id="UP000179807"/>
    </source>
</evidence>
<dbReference type="Gene3D" id="1.10.8.10">
    <property type="entry name" value="DNA helicase RuvA subunit, C-terminal domain"/>
    <property type="match status" value="1"/>
</dbReference>